<keyword evidence="1" id="KW-1185">Reference proteome</keyword>
<protein>
    <submittedName>
        <fullName evidence="2">BACK domain-containing protein</fullName>
    </submittedName>
</protein>
<evidence type="ECO:0000313" key="1">
    <source>
        <dbReference type="Proteomes" id="UP000887565"/>
    </source>
</evidence>
<dbReference type="Gene3D" id="3.30.710.10">
    <property type="entry name" value="Potassium Channel Kv1.1, Chain A"/>
    <property type="match status" value="1"/>
</dbReference>
<dbReference type="PANTHER" id="PTHR24413">
    <property type="entry name" value="SPECKLE-TYPE POZ PROTEIN"/>
    <property type="match status" value="1"/>
</dbReference>
<reference evidence="2" key="1">
    <citation type="submission" date="2022-11" db="UniProtKB">
        <authorList>
            <consortium name="WormBaseParasite"/>
        </authorList>
    </citation>
    <scope>IDENTIFICATION</scope>
</reference>
<proteinExistence type="predicted"/>
<dbReference type="InterPro" id="IPR011333">
    <property type="entry name" value="SKP1/BTB/POZ_sf"/>
</dbReference>
<name>A0A915KP53_ROMCU</name>
<dbReference type="WBParaSite" id="nRc.2.0.1.t40234-RA">
    <property type="protein sequence ID" value="nRc.2.0.1.t40234-RA"/>
    <property type="gene ID" value="nRc.2.0.1.g40234"/>
</dbReference>
<dbReference type="AlphaFoldDB" id="A0A915KP53"/>
<evidence type="ECO:0000313" key="2">
    <source>
        <dbReference type="WBParaSite" id="nRc.2.0.1.t40234-RA"/>
    </source>
</evidence>
<dbReference type="Proteomes" id="UP000887565">
    <property type="component" value="Unplaced"/>
</dbReference>
<accession>A0A915KP53</accession>
<sequence length="237" mass="26911">MEIIKKTSHWMEASINQAKFKVNADFRVAKILLQYIYQDRIDEISQCKPDEDEQDFLNLLCKLLAAADEWLLDGLKRLCEKELCKLVSLKNCLELLQLAKTYNAENLHKCCRIFACLNICSLITSSQFINLDAHLVTKLEETYKNGGFNVVCSPVKTFDNRAVVEAVETAFVTLKSCDIDDEDLDALCRQYAKRTTNIVAVVDQSDLNKSLKKANAEIVSKTQSPVSSSKYYTSTWT</sequence>
<organism evidence="1 2">
    <name type="scientific">Romanomermis culicivorax</name>
    <name type="common">Nematode worm</name>
    <dbReference type="NCBI Taxonomy" id="13658"/>
    <lineage>
        <taxon>Eukaryota</taxon>
        <taxon>Metazoa</taxon>
        <taxon>Ecdysozoa</taxon>
        <taxon>Nematoda</taxon>
        <taxon>Enoplea</taxon>
        <taxon>Dorylaimia</taxon>
        <taxon>Mermithida</taxon>
        <taxon>Mermithoidea</taxon>
        <taxon>Mermithidae</taxon>
        <taxon>Romanomermis</taxon>
    </lineage>
</organism>